<evidence type="ECO:0000313" key="2">
    <source>
        <dbReference type="EMBL" id="MPC44296.1"/>
    </source>
</evidence>
<protein>
    <submittedName>
        <fullName evidence="2">Uncharacterized protein</fullName>
    </submittedName>
</protein>
<feature type="region of interest" description="Disordered" evidence="1">
    <location>
        <begin position="100"/>
        <end position="124"/>
    </location>
</feature>
<keyword evidence="3" id="KW-1185">Reference proteome</keyword>
<evidence type="ECO:0000313" key="3">
    <source>
        <dbReference type="Proteomes" id="UP000324222"/>
    </source>
</evidence>
<proteinExistence type="predicted"/>
<organism evidence="2 3">
    <name type="scientific">Portunus trituberculatus</name>
    <name type="common">Swimming crab</name>
    <name type="synonym">Neptunus trituberculatus</name>
    <dbReference type="NCBI Taxonomy" id="210409"/>
    <lineage>
        <taxon>Eukaryota</taxon>
        <taxon>Metazoa</taxon>
        <taxon>Ecdysozoa</taxon>
        <taxon>Arthropoda</taxon>
        <taxon>Crustacea</taxon>
        <taxon>Multicrustacea</taxon>
        <taxon>Malacostraca</taxon>
        <taxon>Eumalacostraca</taxon>
        <taxon>Eucarida</taxon>
        <taxon>Decapoda</taxon>
        <taxon>Pleocyemata</taxon>
        <taxon>Brachyura</taxon>
        <taxon>Eubrachyura</taxon>
        <taxon>Portunoidea</taxon>
        <taxon>Portunidae</taxon>
        <taxon>Portuninae</taxon>
        <taxon>Portunus</taxon>
    </lineage>
</organism>
<reference evidence="2 3" key="1">
    <citation type="submission" date="2019-05" db="EMBL/GenBank/DDBJ databases">
        <title>Another draft genome of Portunus trituberculatus and its Hox gene families provides insights of decapod evolution.</title>
        <authorList>
            <person name="Jeong J.-H."/>
            <person name="Song I."/>
            <person name="Kim S."/>
            <person name="Choi T."/>
            <person name="Kim D."/>
            <person name="Ryu S."/>
            <person name="Kim W."/>
        </authorList>
    </citation>
    <scope>NUCLEOTIDE SEQUENCE [LARGE SCALE GENOMIC DNA]</scope>
    <source>
        <tissue evidence="2">Muscle</tissue>
    </source>
</reference>
<feature type="compositionally biased region" description="Basic residues" evidence="1">
    <location>
        <begin position="107"/>
        <end position="116"/>
    </location>
</feature>
<dbReference type="EMBL" id="VSRR010006214">
    <property type="protein sequence ID" value="MPC44296.1"/>
    <property type="molecule type" value="Genomic_DNA"/>
</dbReference>
<gene>
    <name evidence="2" type="ORF">E2C01_037968</name>
</gene>
<comment type="caution">
    <text evidence="2">The sequence shown here is derived from an EMBL/GenBank/DDBJ whole genome shotgun (WGS) entry which is preliminary data.</text>
</comment>
<dbReference type="AlphaFoldDB" id="A0A5B7FG07"/>
<accession>A0A5B7FG07</accession>
<sequence length="124" mass="14142">MPQLRAISVSLPRFAVLAYIHRDWRADCNPNWIGKAADVQLMALSMMDSRSGQLWPRAVEESRVEVVTREDEIEESLGRENFSSRFHACHPMPCTLWKAGKEPRPRPLNRGHHRKAAVALTSNP</sequence>
<evidence type="ECO:0000256" key="1">
    <source>
        <dbReference type="SAM" id="MobiDB-lite"/>
    </source>
</evidence>
<name>A0A5B7FG07_PORTR</name>
<dbReference type="Proteomes" id="UP000324222">
    <property type="component" value="Unassembled WGS sequence"/>
</dbReference>